<feature type="compositionally biased region" description="Gly residues" evidence="1">
    <location>
        <begin position="97"/>
        <end position="107"/>
    </location>
</feature>
<keyword evidence="2" id="KW-0812">Transmembrane</keyword>
<feature type="compositionally biased region" description="Polar residues" evidence="1">
    <location>
        <begin position="302"/>
        <end position="316"/>
    </location>
</feature>
<dbReference type="InParanoid" id="A0A0G4H7T9"/>
<evidence type="ECO:0000313" key="4">
    <source>
        <dbReference type="Proteomes" id="UP000041254"/>
    </source>
</evidence>
<feature type="compositionally biased region" description="Polar residues" evidence="1">
    <location>
        <begin position="128"/>
        <end position="145"/>
    </location>
</feature>
<dbReference type="VEuPathDB" id="CryptoDB:Vbra_19873"/>
<feature type="compositionally biased region" description="Basic and acidic residues" evidence="1">
    <location>
        <begin position="52"/>
        <end position="65"/>
    </location>
</feature>
<evidence type="ECO:0000256" key="1">
    <source>
        <dbReference type="SAM" id="MobiDB-lite"/>
    </source>
</evidence>
<feature type="transmembrane region" description="Helical" evidence="2">
    <location>
        <begin position="7"/>
        <end position="26"/>
    </location>
</feature>
<name>A0A0G4H7T9_VITBC</name>
<feature type="compositionally biased region" description="Basic and acidic residues" evidence="1">
    <location>
        <begin position="73"/>
        <end position="90"/>
    </location>
</feature>
<reference evidence="3 4" key="1">
    <citation type="submission" date="2014-11" db="EMBL/GenBank/DDBJ databases">
        <authorList>
            <person name="Zhu J."/>
            <person name="Qi W."/>
            <person name="Song R."/>
        </authorList>
    </citation>
    <scope>NUCLEOTIDE SEQUENCE [LARGE SCALE GENOMIC DNA]</scope>
</reference>
<organism evidence="3 4">
    <name type="scientific">Vitrella brassicaformis (strain CCMP3155)</name>
    <dbReference type="NCBI Taxonomy" id="1169540"/>
    <lineage>
        <taxon>Eukaryota</taxon>
        <taxon>Sar</taxon>
        <taxon>Alveolata</taxon>
        <taxon>Colpodellida</taxon>
        <taxon>Vitrellaceae</taxon>
        <taxon>Vitrella</taxon>
    </lineage>
</organism>
<feature type="region of interest" description="Disordered" evidence="1">
    <location>
        <begin position="277"/>
        <end position="339"/>
    </location>
</feature>
<gene>
    <name evidence="3" type="ORF">Vbra_19873</name>
</gene>
<keyword evidence="2" id="KW-1133">Transmembrane helix</keyword>
<dbReference type="Proteomes" id="UP000041254">
    <property type="component" value="Unassembled WGS sequence"/>
</dbReference>
<evidence type="ECO:0000256" key="2">
    <source>
        <dbReference type="SAM" id="Phobius"/>
    </source>
</evidence>
<dbReference type="AlphaFoldDB" id="A0A0G4H7T9"/>
<accession>A0A0G4H7T9</accession>
<protein>
    <submittedName>
        <fullName evidence="3">Uncharacterized protein</fullName>
    </submittedName>
</protein>
<evidence type="ECO:0000313" key="3">
    <source>
        <dbReference type="EMBL" id="CEM39973.1"/>
    </source>
</evidence>
<keyword evidence="4" id="KW-1185">Reference proteome</keyword>
<proteinExistence type="predicted"/>
<feature type="region of interest" description="Disordered" evidence="1">
    <location>
        <begin position="52"/>
        <end position="162"/>
    </location>
</feature>
<sequence length="339" mass="36305">MIELARSLVFVGALAFSLVIPIGVLLTTSHAPQALECREAEGKGITCYEASSRRPRMEASVEVDGKAGQVPEGWRHKSTKPDTDSDDTHSSTEGWRWGVGSGSGQGDGWLPQTIAPNTHPDPPPALPSHNNKFNPDVAQASSTRLKQQRQQQGGGPGTGTFLTPIGRGVRWGSSAAAGYAYNSSQSSRSSDEDGPQSIELTGLDETLMRQKLRQMVRNRGGIADENDSDDQLAMVEENLSLVHSLQGEIEQNRYLRAEHDPDKRAVEPFMTQLMQNEAGAKGDRVGADTEDTDGDAAPPSHQPSGFPSPQASSTRLKQQRQQQGGGPGTGTFLTPIGRG</sequence>
<dbReference type="EMBL" id="CDMY01001057">
    <property type="protein sequence ID" value="CEM39973.1"/>
    <property type="molecule type" value="Genomic_DNA"/>
</dbReference>
<keyword evidence="2" id="KW-0472">Membrane</keyword>